<dbReference type="Pfam" id="PF00057">
    <property type="entry name" value="Ldl_recept_a"/>
    <property type="match status" value="2"/>
</dbReference>
<evidence type="ECO:0000256" key="4">
    <source>
        <dbReference type="ARBA" id="ARBA00022989"/>
    </source>
</evidence>
<keyword evidence="4" id="KW-1133">Transmembrane helix</keyword>
<accession>A0AAF3E8C2</accession>
<protein>
    <submittedName>
        <fullName evidence="12">Uncharacterized protein</fullName>
    </submittedName>
</protein>
<evidence type="ECO:0000256" key="2">
    <source>
        <dbReference type="ARBA" id="ARBA00022692"/>
    </source>
</evidence>
<feature type="region of interest" description="Disordered" evidence="9">
    <location>
        <begin position="169"/>
        <end position="193"/>
    </location>
</feature>
<keyword evidence="6 8" id="KW-1015">Disulfide bond</keyword>
<feature type="chain" id="PRO_5042072020" evidence="10">
    <location>
        <begin position="20"/>
        <end position="311"/>
    </location>
</feature>
<keyword evidence="2" id="KW-0812">Transmembrane</keyword>
<evidence type="ECO:0000256" key="8">
    <source>
        <dbReference type="PROSITE-ProRule" id="PRU00124"/>
    </source>
</evidence>
<dbReference type="SUPFAM" id="SSF57424">
    <property type="entry name" value="LDL receptor-like module"/>
    <property type="match status" value="2"/>
</dbReference>
<keyword evidence="11" id="KW-1185">Reference proteome</keyword>
<dbReference type="Gene3D" id="4.10.400.10">
    <property type="entry name" value="Low-density Lipoprotein Receptor"/>
    <property type="match status" value="2"/>
</dbReference>
<name>A0AAF3E8C2_9BILA</name>
<keyword evidence="7" id="KW-0325">Glycoprotein</keyword>
<dbReference type="Proteomes" id="UP000887575">
    <property type="component" value="Unassembled WGS sequence"/>
</dbReference>
<comment type="subcellular location">
    <subcellularLocation>
        <location evidence="1">Membrane</location>
        <topology evidence="1">Single-pass membrane protein</topology>
    </subcellularLocation>
</comment>
<evidence type="ECO:0000256" key="9">
    <source>
        <dbReference type="SAM" id="MobiDB-lite"/>
    </source>
</evidence>
<dbReference type="AlphaFoldDB" id="A0AAF3E8C2"/>
<evidence type="ECO:0000313" key="11">
    <source>
        <dbReference type="Proteomes" id="UP000887575"/>
    </source>
</evidence>
<keyword evidence="5" id="KW-0472">Membrane</keyword>
<dbReference type="GO" id="GO:0016192">
    <property type="term" value="P:vesicle-mediated transport"/>
    <property type="evidence" value="ECO:0007669"/>
    <property type="project" value="UniProtKB-ARBA"/>
</dbReference>
<dbReference type="PROSITE" id="PS50068">
    <property type="entry name" value="LDLRA_2"/>
    <property type="match status" value="2"/>
</dbReference>
<evidence type="ECO:0000256" key="6">
    <source>
        <dbReference type="ARBA" id="ARBA00023157"/>
    </source>
</evidence>
<evidence type="ECO:0000256" key="10">
    <source>
        <dbReference type="SAM" id="SignalP"/>
    </source>
</evidence>
<keyword evidence="10" id="KW-0732">Signal</keyword>
<evidence type="ECO:0000256" key="3">
    <source>
        <dbReference type="ARBA" id="ARBA00022737"/>
    </source>
</evidence>
<dbReference type="PANTHER" id="PTHR24270">
    <property type="entry name" value="LOW-DENSITY LIPOPROTEIN RECEPTOR-RELATED"/>
    <property type="match status" value="1"/>
</dbReference>
<dbReference type="InterPro" id="IPR002172">
    <property type="entry name" value="LDrepeatLR_classA_rpt"/>
</dbReference>
<dbReference type="GO" id="GO:0005886">
    <property type="term" value="C:plasma membrane"/>
    <property type="evidence" value="ECO:0007669"/>
    <property type="project" value="TreeGrafter"/>
</dbReference>
<feature type="disulfide bond" evidence="8">
    <location>
        <begin position="200"/>
        <end position="212"/>
    </location>
</feature>
<dbReference type="InterPro" id="IPR036055">
    <property type="entry name" value="LDL_receptor-like_sf"/>
</dbReference>
<feature type="signal peptide" evidence="10">
    <location>
        <begin position="1"/>
        <end position="19"/>
    </location>
</feature>
<dbReference type="PRINTS" id="PR00261">
    <property type="entry name" value="LDLRECEPTOR"/>
</dbReference>
<sequence>MTKLRFLFLLIVYCLFGESLVNPKCYPKAIGGRCGWLGFDCDPTLAKQNCIPISAVRNCVRDCANGSDEFCGEAEILCDTYPAQCGRCVAQNDVQRSCADRKYERLCEEPGTIKCAHTKNCVFAKWLVDGQDDCGDGSDEDPCEQGLVDCNGELLTSRITLTTTFSPTSTTVLKSNTTKSPPTTTPPSNTSLSIDVSKPCPPANFRCNSGKCIPYSSIFDGTNDCGDNSDENYCTVEEDSCPPHRPCSFQPDVGSFGCGCPHGWNRTEAGMCWEMTTTSATRRTTPPTTPPATTIKLQPIQALIQHRPNKP</sequence>
<dbReference type="WBParaSite" id="MBELARI_LOCUS10163">
    <property type="protein sequence ID" value="MBELARI_LOCUS10163"/>
    <property type="gene ID" value="MBELARI_LOCUS10163"/>
</dbReference>
<feature type="disulfide bond" evidence="8">
    <location>
        <begin position="207"/>
        <end position="225"/>
    </location>
</feature>
<evidence type="ECO:0000313" key="12">
    <source>
        <dbReference type="WBParaSite" id="MBELARI_LOCUS10163"/>
    </source>
</evidence>
<evidence type="ECO:0000256" key="1">
    <source>
        <dbReference type="ARBA" id="ARBA00004167"/>
    </source>
</evidence>
<evidence type="ECO:0000256" key="5">
    <source>
        <dbReference type="ARBA" id="ARBA00023136"/>
    </source>
</evidence>
<dbReference type="FunFam" id="4.10.400.10:FF:000065">
    <property type="entry name" value="Transmembrane protease serine 7"/>
    <property type="match status" value="1"/>
</dbReference>
<dbReference type="SMART" id="SM00192">
    <property type="entry name" value="LDLa"/>
    <property type="match status" value="3"/>
</dbReference>
<dbReference type="PANTHER" id="PTHR24270:SF61">
    <property type="entry name" value="EGF-LIKE DOMAIN-CONTAINING PROTEIN"/>
    <property type="match status" value="1"/>
</dbReference>
<organism evidence="11 12">
    <name type="scientific">Mesorhabditis belari</name>
    <dbReference type="NCBI Taxonomy" id="2138241"/>
    <lineage>
        <taxon>Eukaryota</taxon>
        <taxon>Metazoa</taxon>
        <taxon>Ecdysozoa</taxon>
        <taxon>Nematoda</taxon>
        <taxon>Chromadorea</taxon>
        <taxon>Rhabditida</taxon>
        <taxon>Rhabditina</taxon>
        <taxon>Rhabditomorpha</taxon>
        <taxon>Rhabditoidea</taxon>
        <taxon>Rhabditidae</taxon>
        <taxon>Mesorhabditinae</taxon>
        <taxon>Mesorhabditis</taxon>
    </lineage>
</organism>
<comment type="caution">
    <text evidence="8">Lacks conserved residue(s) required for the propagation of feature annotation.</text>
</comment>
<keyword evidence="3" id="KW-0677">Repeat</keyword>
<reference evidence="12" key="1">
    <citation type="submission" date="2024-02" db="UniProtKB">
        <authorList>
            <consortium name="WormBaseParasite"/>
        </authorList>
    </citation>
    <scope>IDENTIFICATION</scope>
</reference>
<proteinExistence type="predicted"/>
<dbReference type="InterPro" id="IPR050685">
    <property type="entry name" value="LDLR"/>
</dbReference>
<dbReference type="CDD" id="cd00112">
    <property type="entry name" value="LDLa"/>
    <property type="match status" value="2"/>
</dbReference>
<evidence type="ECO:0000256" key="7">
    <source>
        <dbReference type="ARBA" id="ARBA00023180"/>
    </source>
</evidence>